<feature type="domain" description="DUF6534" evidence="3">
    <location>
        <begin position="173"/>
        <end position="258"/>
    </location>
</feature>
<dbReference type="eggNOG" id="ENOG502RY7K">
    <property type="taxonomic scope" value="Eukaryota"/>
</dbReference>
<protein>
    <recommendedName>
        <fullName evidence="3">DUF6534 domain-containing protein</fullName>
    </recommendedName>
</protein>
<sequence length="338" mass="37432">MSDSTPIVLPNFAKIVQGPTLIGLFFNLILYGTFLSQAHYYFSTFKRDQRWFKIYITVLVFLETINSVFAMFYSYDRLVNNFGNQLAQAISNWAFGIGPLTNGVIGMTVQIFFAWRVKVLTHSLWAMVGISFLAVVSCLCAVTIFFVATILVLSPTVSAANFQPVVIVWLVCSATADTLISLILVVYLRKHKTGFVSTDDTINKIIRLTVQTGLITSVWAIIDLGVYLGDSTGNHLIFNLALAKLYTNSLLSSLNSREGWKYTSATENSGQGMDRNDPSRANPRPPQVVSFTTASVRPEVFINIEAHEMRDVTLGKHDGVVPGSYQSSDLNDKEAQAL</sequence>
<feature type="region of interest" description="Disordered" evidence="1">
    <location>
        <begin position="265"/>
        <end position="289"/>
    </location>
</feature>
<feature type="transmembrane region" description="Helical" evidence="2">
    <location>
        <begin position="127"/>
        <end position="154"/>
    </location>
</feature>
<feature type="transmembrane region" description="Helical" evidence="2">
    <location>
        <begin position="93"/>
        <end position="115"/>
    </location>
</feature>
<dbReference type="PANTHER" id="PTHR40465:SF1">
    <property type="entry name" value="DUF6534 DOMAIN-CONTAINING PROTEIN"/>
    <property type="match status" value="1"/>
</dbReference>
<evidence type="ECO:0000313" key="4">
    <source>
        <dbReference type="EMBL" id="ETW75691.1"/>
    </source>
</evidence>
<proteinExistence type="predicted"/>
<organism evidence="4 5">
    <name type="scientific">Heterobasidion irregulare (strain TC 32-1)</name>
    <dbReference type="NCBI Taxonomy" id="747525"/>
    <lineage>
        <taxon>Eukaryota</taxon>
        <taxon>Fungi</taxon>
        <taxon>Dikarya</taxon>
        <taxon>Basidiomycota</taxon>
        <taxon>Agaricomycotina</taxon>
        <taxon>Agaricomycetes</taxon>
        <taxon>Russulales</taxon>
        <taxon>Bondarzewiaceae</taxon>
        <taxon>Heterobasidion</taxon>
        <taxon>Heterobasidion annosum species complex</taxon>
    </lineage>
</organism>
<accession>W4JS32</accession>
<dbReference type="InterPro" id="IPR045339">
    <property type="entry name" value="DUF6534"/>
</dbReference>
<dbReference type="Proteomes" id="UP000030671">
    <property type="component" value="Unassembled WGS sequence"/>
</dbReference>
<evidence type="ECO:0000313" key="5">
    <source>
        <dbReference type="Proteomes" id="UP000030671"/>
    </source>
</evidence>
<dbReference type="KEGG" id="hir:HETIRDRAFT_460979"/>
<dbReference type="EMBL" id="KI925465">
    <property type="protein sequence ID" value="ETW75691.1"/>
    <property type="molecule type" value="Genomic_DNA"/>
</dbReference>
<dbReference type="InParanoid" id="W4JS32"/>
<evidence type="ECO:0000259" key="3">
    <source>
        <dbReference type="Pfam" id="PF20152"/>
    </source>
</evidence>
<keyword evidence="2" id="KW-1133">Transmembrane helix</keyword>
<evidence type="ECO:0000256" key="2">
    <source>
        <dbReference type="SAM" id="Phobius"/>
    </source>
</evidence>
<keyword evidence="2" id="KW-0812">Transmembrane</keyword>
<dbReference type="HOGENOM" id="CLU_046025_2_0_1"/>
<feature type="transmembrane region" description="Helical" evidence="2">
    <location>
        <begin position="54"/>
        <end position="73"/>
    </location>
</feature>
<dbReference type="OrthoDB" id="3265526at2759"/>
<reference evidence="4 5" key="1">
    <citation type="journal article" date="2012" name="New Phytol.">
        <title>Insight into trade-off between wood decay and parasitism from the genome of a fungal forest pathogen.</title>
        <authorList>
            <person name="Olson A."/>
            <person name="Aerts A."/>
            <person name="Asiegbu F."/>
            <person name="Belbahri L."/>
            <person name="Bouzid O."/>
            <person name="Broberg A."/>
            <person name="Canback B."/>
            <person name="Coutinho P.M."/>
            <person name="Cullen D."/>
            <person name="Dalman K."/>
            <person name="Deflorio G."/>
            <person name="van Diepen L.T."/>
            <person name="Dunand C."/>
            <person name="Duplessis S."/>
            <person name="Durling M."/>
            <person name="Gonthier P."/>
            <person name="Grimwood J."/>
            <person name="Fossdal C.G."/>
            <person name="Hansson D."/>
            <person name="Henrissat B."/>
            <person name="Hietala A."/>
            <person name="Himmelstrand K."/>
            <person name="Hoffmeister D."/>
            <person name="Hogberg N."/>
            <person name="James T.Y."/>
            <person name="Karlsson M."/>
            <person name="Kohler A."/>
            <person name="Kues U."/>
            <person name="Lee Y.H."/>
            <person name="Lin Y.C."/>
            <person name="Lind M."/>
            <person name="Lindquist E."/>
            <person name="Lombard V."/>
            <person name="Lucas S."/>
            <person name="Lunden K."/>
            <person name="Morin E."/>
            <person name="Murat C."/>
            <person name="Park J."/>
            <person name="Raffaello T."/>
            <person name="Rouze P."/>
            <person name="Salamov A."/>
            <person name="Schmutz J."/>
            <person name="Solheim H."/>
            <person name="Stahlberg J."/>
            <person name="Velez H."/>
            <person name="de Vries R.P."/>
            <person name="Wiebenga A."/>
            <person name="Woodward S."/>
            <person name="Yakovlev I."/>
            <person name="Garbelotto M."/>
            <person name="Martin F."/>
            <person name="Grigoriev I.V."/>
            <person name="Stenlid J."/>
        </authorList>
    </citation>
    <scope>NUCLEOTIDE SEQUENCE [LARGE SCALE GENOMIC DNA]</scope>
    <source>
        <strain evidence="4 5">TC 32-1</strain>
    </source>
</reference>
<name>W4JS32_HETIT</name>
<keyword evidence="2" id="KW-0472">Membrane</keyword>
<dbReference type="Pfam" id="PF20152">
    <property type="entry name" value="DUF6534"/>
    <property type="match status" value="1"/>
</dbReference>
<dbReference type="PANTHER" id="PTHR40465">
    <property type="entry name" value="CHROMOSOME 1, WHOLE GENOME SHOTGUN SEQUENCE"/>
    <property type="match status" value="1"/>
</dbReference>
<gene>
    <name evidence="4" type="ORF">HETIRDRAFT_460979</name>
</gene>
<keyword evidence="5" id="KW-1185">Reference proteome</keyword>
<feature type="transmembrane region" description="Helical" evidence="2">
    <location>
        <begin position="166"/>
        <end position="188"/>
    </location>
</feature>
<evidence type="ECO:0000256" key="1">
    <source>
        <dbReference type="SAM" id="MobiDB-lite"/>
    </source>
</evidence>
<dbReference type="GeneID" id="20677128"/>
<feature type="transmembrane region" description="Helical" evidence="2">
    <location>
        <begin position="20"/>
        <end position="42"/>
    </location>
</feature>
<dbReference type="RefSeq" id="XP_009551955.1">
    <property type="nucleotide sequence ID" value="XM_009553660.1"/>
</dbReference>
<dbReference type="AlphaFoldDB" id="W4JS32"/>